<dbReference type="NCBIfam" id="NF007075">
    <property type="entry name" value="PRK09526.1"/>
    <property type="match status" value="1"/>
</dbReference>
<dbReference type="CDD" id="cd01574">
    <property type="entry name" value="PBP1_LacI"/>
    <property type="match status" value="1"/>
</dbReference>
<evidence type="ECO:0000256" key="1">
    <source>
        <dbReference type="ARBA" id="ARBA00023015"/>
    </source>
</evidence>
<proteinExistence type="predicted"/>
<dbReference type="InterPro" id="IPR010982">
    <property type="entry name" value="Lambda_DNA-bd_dom_sf"/>
</dbReference>
<dbReference type="Gene3D" id="1.10.260.40">
    <property type="entry name" value="lambda repressor-like DNA-binding domains"/>
    <property type="match status" value="1"/>
</dbReference>
<keyword evidence="1" id="KW-0805">Transcription regulation</keyword>
<keyword evidence="3" id="KW-0804">Transcription</keyword>
<evidence type="ECO:0000313" key="5">
    <source>
        <dbReference type="EMBL" id="KLV01242.1"/>
    </source>
</evidence>
<comment type="caution">
    <text evidence="5">The sequence shown here is derived from an EMBL/GenBank/DDBJ whole genome shotgun (WGS) entry which is preliminary data.</text>
</comment>
<evidence type="ECO:0000256" key="3">
    <source>
        <dbReference type="ARBA" id="ARBA00023163"/>
    </source>
</evidence>
<dbReference type="CDD" id="cd01392">
    <property type="entry name" value="HTH_LacI"/>
    <property type="match status" value="1"/>
</dbReference>
<organism evidence="5 6">
    <name type="scientific">Photobacterium aphoticum</name>
    <dbReference type="NCBI Taxonomy" id="754436"/>
    <lineage>
        <taxon>Bacteria</taxon>
        <taxon>Pseudomonadati</taxon>
        <taxon>Pseudomonadota</taxon>
        <taxon>Gammaproteobacteria</taxon>
        <taxon>Vibrionales</taxon>
        <taxon>Vibrionaceae</taxon>
        <taxon>Photobacterium</taxon>
    </lineage>
</organism>
<evidence type="ECO:0000313" key="6">
    <source>
        <dbReference type="Proteomes" id="UP000036426"/>
    </source>
</evidence>
<dbReference type="GO" id="GO:0003700">
    <property type="term" value="F:DNA-binding transcription factor activity"/>
    <property type="evidence" value="ECO:0007669"/>
    <property type="project" value="TreeGrafter"/>
</dbReference>
<dbReference type="OrthoDB" id="4827464at2"/>
<dbReference type="RefSeq" id="WP_047874035.1">
    <property type="nucleotide sequence ID" value="NZ_BMYC01000009.1"/>
</dbReference>
<evidence type="ECO:0000259" key="4">
    <source>
        <dbReference type="PROSITE" id="PS50932"/>
    </source>
</evidence>
<dbReference type="Gene3D" id="3.40.50.2300">
    <property type="match status" value="2"/>
</dbReference>
<dbReference type="SUPFAM" id="SSF47413">
    <property type="entry name" value="lambda repressor-like DNA-binding domains"/>
    <property type="match status" value="1"/>
</dbReference>
<dbReference type="GO" id="GO:0000976">
    <property type="term" value="F:transcription cis-regulatory region binding"/>
    <property type="evidence" value="ECO:0007669"/>
    <property type="project" value="TreeGrafter"/>
</dbReference>
<dbReference type="Pfam" id="PF00356">
    <property type="entry name" value="LacI"/>
    <property type="match status" value="1"/>
</dbReference>
<dbReference type="SMART" id="SM00354">
    <property type="entry name" value="HTH_LACI"/>
    <property type="match status" value="1"/>
</dbReference>
<dbReference type="PROSITE" id="PS50932">
    <property type="entry name" value="HTH_LACI_2"/>
    <property type="match status" value="1"/>
</dbReference>
<dbReference type="EMBL" id="LDOV01000016">
    <property type="protein sequence ID" value="KLV01242.1"/>
    <property type="molecule type" value="Genomic_DNA"/>
</dbReference>
<keyword evidence="2" id="KW-0238">DNA-binding</keyword>
<dbReference type="Pfam" id="PF13377">
    <property type="entry name" value="Peripla_BP_3"/>
    <property type="match status" value="1"/>
</dbReference>
<feature type="domain" description="HTH lacI-type" evidence="4">
    <location>
        <begin position="3"/>
        <end position="57"/>
    </location>
</feature>
<dbReference type="InterPro" id="IPR028082">
    <property type="entry name" value="Peripla_BP_I"/>
</dbReference>
<dbReference type="InterPro" id="IPR000843">
    <property type="entry name" value="HTH_LacI"/>
</dbReference>
<dbReference type="Proteomes" id="UP000036426">
    <property type="component" value="Unassembled WGS sequence"/>
</dbReference>
<evidence type="ECO:0000256" key="2">
    <source>
        <dbReference type="ARBA" id="ARBA00023125"/>
    </source>
</evidence>
<protein>
    <recommendedName>
        <fullName evidence="4">HTH lacI-type domain-containing protein</fullName>
    </recommendedName>
</protein>
<sequence length="356" mass="37950">MTVTFKDVADLAGVSTQTVSRVTNGSDNVSEKTKIRVLAAIEQLGYVPNKAAQSLKANQNLIGVVSLNMSFHGAGMINNGIRLRAHELGYATAIAAVDNVCEQEIESAVRELIGQKVSSIVLNIPVSAAFAELLTQKYSQYDLLFIDVPKQANVHRVCSANRAGATLGAEHLLAQGRQRFLLITGPAESYASSARCETWQAVLTAAKATIVGIQQGNWLAAGGYQAMCAALAQTCFFDAVLVANDQMALGVLRALHEHGIDVPNTVAVVGFDGTEDSEFFLPPLTTVKQNFTEHGRIAVDQVLHLVDDGQPLDVELDVALIARVSSMNSAAPSVNAANNDNVAQAKQLLEQAMRLL</sequence>
<name>A0A0J1JH49_9GAMM</name>
<dbReference type="AlphaFoldDB" id="A0A0J1JH49"/>
<dbReference type="PANTHER" id="PTHR30146">
    <property type="entry name" value="LACI-RELATED TRANSCRIPTIONAL REPRESSOR"/>
    <property type="match status" value="1"/>
</dbReference>
<reference evidence="5 6" key="1">
    <citation type="submission" date="2015-05" db="EMBL/GenBank/DDBJ databases">
        <title>Photobacterium galathea sp. nov.</title>
        <authorList>
            <person name="Machado H."/>
            <person name="Gram L."/>
        </authorList>
    </citation>
    <scope>NUCLEOTIDE SEQUENCE [LARGE SCALE GENOMIC DNA]</scope>
    <source>
        <strain evidence="5 6">DSM 25995</strain>
    </source>
</reference>
<dbReference type="InterPro" id="IPR046335">
    <property type="entry name" value="LacI/GalR-like_sensor"/>
</dbReference>
<gene>
    <name evidence="5" type="ORF">ABT58_08970</name>
</gene>
<dbReference type="PATRIC" id="fig|754436.4.peg.1893"/>
<dbReference type="SUPFAM" id="SSF53822">
    <property type="entry name" value="Periplasmic binding protein-like I"/>
    <property type="match status" value="1"/>
</dbReference>
<dbReference type="PANTHER" id="PTHR30146:SF153">
    <property type="entry name" value="LACTOSE OPERON REPRESSOR"/>
    <property type="match status" value="1"/>
</dbReference>
<keyword evidence="6" id="KW-1185">Reference proteome</keyword>
<accession>A0A0J1JH49</accession>